<dbReference type="PANTHER" id="PTHR43856:SF1">
    <property type="entry name" value="MITOCHONDRIAL CARDIOLIPIN HYDROLASE"/>
    <property type="match status" value="1"/>
</dbReference>
<evidence type="ECO:0000256" key="1">
    <source>
        <dbReference type="ARBA" id="ARBA00022801"/>
    </source>
</evidence>
<dbReference type="EnsemblProtists" id="Phyra79907">
    <property type="protein sequence ID" value="Phyra79907"/>
    <property type="gene ID" value="Phyra79907"/>
</dbReference>
<dbReference type="Pfam" id="PF13091">
    <property type="entry name" value="PLDc_2"/>
    <property type="match status" value="1"/>
</dbReference>
<sequence length="281" mass="31883">MGRRAGVRNTTHETRQAMVRAVQQRLLQTGKKDIKAVSEEHDWNRRTVAHYYAMYERGESLQPRCGIVVPLEQAGQPARLPAPVGQDTRPAARARGVASVEQETWFTRDADAEDKFMHYLGLAARPHGSLDICNRSIANDHIGETILKALAEGCVVRMIVDEQSALQQKNMAWVRKFKDAGIPIKTGREASFRVNNNWMIVNGEFILQGMSNYSTDAFDRARHAAMFKTITAQVHLDSTKREFELLWEEGRVLQWVSRRTACVMQLGEDENESKYPPGEDE</sequence>
<evidence type="ECO:0000313" key="7">
    <source>
        <dbReference type="EnsemblProtists" id="Phyra79907"/>
    </source>
</evidence>
<keyword evidence="2" id="KW-0442">Lipid degradation</keyword>
<dbReference type="GO" id="GO:0016042">
    <property type="term" value="P:lipid catabolic process"/>
    <property type="evidence" value="ECO:0007669"/>
    <property type="project" value="UniProtKB-KW"/>
</dbReference>
<dbReference type="Proteomes" id="UP000005238">
    <property type="component" value="Unassembled WGS sequence"/>
</dbReference>
<dbReference type="EMBL" id="DS566041">
    <property type="status" value="NOT_ANNOTATED_CDS"/>
    <property type="molecule type" value="Genomic_DNA"/>
</dbReference>
<feature type="domain" description="Phospholipase D-like" evidence="6">
    <location>
        <begin position="127"/>
        <end position="228"/>
    </location>
</feature>
<dbReference type="Gene3D" id="3.30.870.10">
    <property type="entry name" value="Endonuclease Chain A"/>
    <property type="match status" value="1"/>
</dbReference>
<reference evidence="7" key="2">
    <citation type="submission" date="2015-06" db="UniProtKB">
        <authorList>
            <consortium name="EnsemblProtists"/>
        </authorList>
    </citation>
    <scope>IDENTIFICATION</scope>
    <source>
        <strain evidence="7">Pr102</strain>
    </source>
</reference>
<evidence type="ECO:0000256" key="2">
    <source>
        <dbReference type="ARBA" id="ARBA00022963"/>
    </source>
</evidence>
<name>H3GSE3_PHYRM</name>
<reference evidence="8" key="1">
    <citation type="journal article" date="2006" name="Science">
        <title>Phytophthora genome sequences uncover evolutionary origins and mechanisms of pathogenesis.</title>
        <authorList>
            <person name="Tyler B.M."/>
            <person name="Tripathy S."/>
            <person name="Zhang X."/>
            <person name="Dehal P."/>
            <person name="Jiang R.H."/>
            <person name="Aerts A."/>
            <person name="Arredondo F.D."/>
            <person name="Baxter L."/>
            <person name="Bensasson D."/>
            <person name="Beynon J.L."/>
            <person name="Chapman J."/>
            <person name="Damasceno C.M."/>
            <person name="Dorrance A.E."/>
            <person name="Dou D."/>
            <person name="Dickerman A.W."/>
            <person name="Dubchak I.L."/>
            <person name="Garbelotto M."/>
            <person name="Gijzen M."/>
            <person name="Gordon S.G."/>
            <person name="Govers F."/>
            <person name="Grunwald N.J."/>
            <person name="Huang W."/>
            <person name="Ivors K.L."/>
            <person name="Jones R.W."/>
            <person name="Kamoun S."/>
            <person name="Krampis K."/>
            <person name="Lamour K.H."/>
            <person name="Lee M.K."/>
            <person name="McDonald W.H."/>
            <person name="Medina M."/>
            <person name="Meijer H.J."/>
            <person name="Nordberg E.K."/>
            <person name="Maclean D.J."/>
            <person name="Ospina-Giraldo M.D."/>
            <person name="Morris P.F."/>
            <person name="Phuntumart V."/>
            <person name="Putnam N.H."/>
            <person name="Rash S."/>
            <person name="Rose J.K."/>
            <person name="Sakihama Y."/>
            <person name="Salamov A.A."/>
            <person name="Savidor A."/>
            <person name="Scheuring C.F."/>
            <person name="Smith B.M."/>
            <person name="Sobral B.W."/>
            <person name="Terry A."/>
            <person name="Torto-Alalibo T.A."/>
            <person name="Win J."/>
            <person name="Xu Z."/>
            <person name="Zhang H."/>
            <person name="Grigoriev I.V."/>
            <person name="Rokhsar D.S."/>
            <person name="Boore J.L."/>
        </authorList>
    </citation>
    <scope>NUCLEOTIDE SEQUENCE [LARGE SCALE GENOMIC DNA]</scope>
    <source>
        <strain evidence="8">Pr102</strain>
    </source>
</reference>
<dbReference type="PANTHER" id="PTHR43856">
    <property type="entry name" value="CARDIOLIPIN HYDROLASE"/>
    <property type="match status" value="1"/>
</dbReference>
<keyword evidence="8" id="KW-1185">Reference proteome</keyword>
<protein>
    <recommendedName>
        <fullName evidence="5">Mitochondrial cardiolipin hydrolase</fullName>
    </recommendedName>
</protein>
<dbReference type="GO" id="GO:0034587">
    <property type="term" value="P:piRNA processing"/>
    <property type="evidence" value="ECO:0000318"/>
    <property type="project" value="GO_Central"/>
</dbReference>
<evidence type="ECO:0000256" key="5">
    <source>
        <dbReference type="ARBA" id="ARBA00040549"/>
    </source>
</evidence>
<dbReference type="GO" id="GO:0016891">
    <property type="term" value="F:RNA endonuclease activity producing 5'-phosphomonoesters, hydrolytic mechanism"/>
    <property type="evidence" value="ECO:0000318"/>
    <property type="project" value="GO_Central"/>
</dbReference>
<dbReference type="VEuPathDB" id="FungiDB:KRP23_4194"/>
<keyword evidence="3" id="KW-0443">Lipid metabolism</keyword>
<evidence type="ECO:0000256" key="4">
    <source>
        <dbReference type="ARBA" id="ARBA00038012"/>
    </source>
</evidence>
<dbReference type="HOGENOM" id="CLU_992004_0_0_1"/>
<evidence type="ECO:0000313" key="8">
    <source>
        <dbReference type="Proteomes" id="UP000005238"/>
    </source>
</evidence>
<organism evidence="7 8">
    <name type="scientific">Phytophthora ramorum</name>
    <name type="common">Sudden oak death agent</name>
    <dbReference type="NCBI Taxonomy" id="164328"/>
    <lineage>
        <taxon>Eukaryota</taxon>
        <taxon>Sar</taxon>
        <taxon>Stramenopiles</taxon>
        <taxon>Oomycota</taxon>
        <taxon>Peronosporomycetes</taxon>
        <taxon>Peronosporales</taxon>
        <taxon>Peronosporaceae</taxon>
        <taxon>Phytophthora</taxon>
    </lineage>
</organism>
<accession>H3GSE3</accession>
<dbReference type="AlphaFoldDB" id="H3GSE3"/>
<comment type="similarity">
    <text evidence="4">Belongs to the phospholipase D family. MitoPLD/Zucchini subfamily.</text>
</comment>
<dbReference type="InterPro" id="IPR051406">
    <property type="entry name" value="PLD_domain"/>
</dbReference>
<keyword evidence="1" id="KW-0378">Hydrolase</keyword>
<evidence type="ECO:0000259" key="6">
    <source>
        <dbReference type="Pfam" id="PF13091"/>
    </source>
</evidence>
<proteinExistence type="inferred from homology"/>
<dbReference type="GO" id="GO:0005739">
    <property type="term" value="C:mitochondrion"/>
    <property type="evidence" value="ECO:0000318"/>
    <property type="project" value="GO_Central"/>
</dbReference>
<evidence type="ECO:0000256" key="3">
    <source>
        <dbReference type="ARBA" id="ARBA00023098"/>
    </source>
</evidence>
<dbReference type="InParanoid" id="H3GSE3"/>
<dbReference type="InterPro" id="IPR025202">
    <property type="entry name" value="PLD-like_dom"/>
</dbReference>
<dbReference type="SUPFAM" id="SSF56024">
    <property type="entry name" value="Phospholipase D/nuclease"/>
    <property type="match status" value="1"/>
</dbReference>